<keyword evidence="5" id="KW-0539">Nucleus</keyword>
<reference evidence="8 9" key="1">
    <citation type="journal article" date="2011" name="PLoS Pathog.">
        <title>Endophytic Life Strategies Decoded by Genome and Transcriptome Analyses of the Mutualistic Root Symbiont Piriformospora indica.</title>
        <authorList>
            <person name="Zuccaro A."/>
            <person name="Lahrmann U."/>
            <person name="Guldener U."/>
            <person name="Langen G."/>
            <person name="Pfiffi S."/>
            <person name="Biedenkopf D."/>
            <person name="Wong P."/>
            <person name="Samans B."/>
            <person name="Grimm C."/>
            <person name="Basiewicz M."/>
            <person name="Murat C."/>
            <person name="Martin F."/>
            <person name="Kogel K.H."/>
        </authorList>
    </citation>
    <scope>NUCLEOTIDE SEQUENCE [LARGE SCALE GENOMIC DNA]</scope>
    <source>
        <strain evidence="8 9">DSM 11827</strain>
    </source>
</reference>
<dbReference type="GO" id="GO:0000462">
    <property type="term" value="P:maturation of SSU-rRNA from tricistronic rRNA transcript (SSU-rRNA, 5.8S rRNA, LSU-rRNA)"/>
    <property type="evidence" value="ECO:0007669"/>
    <property type="project" value="InterPro"/>
</dbReference>
<dbReference type="GO" id="GO:0034388">
    <property type="term" value="C:Pwp2p-containing subcomplex of 90S preribosome"/>
    <property type="evidence" value="ECO:0007669"/>
    <property type="project" value="TreeGrafter"/>
</dbReference>
<dbReference type="Gene3D" id="1.25.40.10">
    <property type="entry name" value="Tetratricopeptide repeat domain"/>
    <property type="match status" value="1"/>
</dbReference>
<evidence type="ECO:0000256" key="1">
    <source>
        <dbReference type="ARBA" id="ARBA00004604"/>
    </source>
</evidence>
<name>G4TFI7_SERID</name>
<evidence type="ECO:0000256" key="6">
    <source>
        <dbReference type="SAM" id="MobiDB-lite"/>
    </source>
</evidence>
<dbReference type="eggNOG" id="KOG2396">
    <property type="taxonomic scope" value="Eukaryota"/>
</dbReference>
<dbReference type="InterPro" id="IPR013949">
    <property type="entry name" value="Utp6"/>
</dbReference>
<dbReference type="GO" id="GO:0030515">
    <property type="term" value="F:snoRNA binding"/>
    <property type="evidence" value="ECO:0007669"/>
    <property type="project" value="InterPro"/>
</dbReference>
<evidence type="ECO:0000256" key="5">
    <source>
        <dbReference type="ARBA" id="ARBA00023242"/>
    </source>
</evidence>
<dbReference type="HOGENOM" id="CLU_026025_1_1_1"/>
<evidence type="ECO:0000313" key="9">
    <source>
        <dbReference type="Proteomes" id="UP000007148"/>
    </source>
</evidence>
<dbReference type="GO" id="GO:0032040">
    <property type="term" value="C:small-subunit processome"/>
    <property type="evidence" value="ECO:0007669"/>
    <property type="project" value="TreeGrafter"/>
</dbReference>
<feature type="domain" description="U3 small nucleolar RNA-associated protein 6 N-terminal" evidence="7">
    <location>
        <begin position="8"/>
        <end position="86"/>
    </location>
</feature>
<gene>
    <name evidence="8" type="ORF">PIIN_04008</name>
</gene>
<comment type="similarity">
    <text evidence="2">Belongs to the UTP6 family.</text>
</comment>
<dbReference type="SUPFAM" id="SSF48452">
    <property type="entry name" value="TPR-like"/>
    <property type="match status" value="1"/>
</dbReference>
<feature type="compositionally biased region" description="Acidic residues" evidence="6">
    <location>
        <begin position="634"/>
        <end position="648"/>
    </location>
</feature>
<dbReference type="PANTHER" id="PTHR23271:SF1">
    <property type="entry name" value="U3 SMALL NUCLEOLAR RNA-ASSOCIATED PROTEIN 6 HOMOLOG"/>
    <property type="match status" value="1"/>
</dbReference>
<organism evidence="8 9">
    <name type="scientific">Serendipita indica (strain DSM 11827)</name>
    <name type="common">Root endophyte fungus</name>
    <name type="synonym">Piriformospora indica</name>
    <dbReference type="NCBI Taxonomy" id="1109443"/>
    <lineage>
        <taxon>Eukaryota</taxon>
        <taxon>Fungi</taxon>
        <taxon>Dikarya</taxon>
        <taxon>Basidiomycota</taxon>
        <taxon>Agaricomycotina</taxon>
        <taxon>Agaricomycetes</taxon>
        <taxon>Sebacinales</taxon>
        <taxon>Serendipitaceae</taxon>
        <taxon>Serendipita</taxon>
    </lineage>
</organism>
<keyword evidence="9" id="KW-1185">Reference proteome</keyword>
<evidence type="ECO:0000256" key="2">
    <source>
        <dbReference type="ARBA" id="ARBA00010734"/>
    </source>
</evidence>
<dbReference type="InterPro" id="IPR055347">
    <property type="entry name" value="UTP6_N"/>
</dbReference>
<evidence type="ECO:0000313" key="8">
    <source>
        <dbReference type="EMBL" id="CCA70068.1"/>
    </source>
</evidence>
<comment type="caution">
    <text evidence="8">The sequence shown here is derived from an EMBL/GenBank/DDBJ whole genome shotgun (WGS) entry which is preliminary data.</text>
</comment>
<dbReference type="STRING" id="1109443.G4TFI7"/>
<protein>
    <submittedName>
        <fullName evidence="8">Related to UTP6-U3 snoRNP protein</fullName>
    </submittedName>
</protein>
<dbReference type="AlphaFoldDB" id="G4TFI7"/>
<dbReference type="PANTHER" id="PTHR23271">
    <property type="entry name" value="HEPATOCELLULAR CARCINOMA-ASSOCIATED ANTIGEN 66"/>
    <property type="match status" value="1"/>
</dbReference>
<keyword evidence="4" id="KW-0677">Repeat</keyword>
<dbReference type="EMBL" id="CAFZ01000071">
    <property type="protein sequence ID" value="CCA70068.1"/>
    <property type="molecule type" value="Genomic_DNA"/>
</dbReference>
<dbReference type="Proteomes" id="UP000007148">
    <property type="component" value="Unassembled WGS sequence"/>
</dbReference>
<evidence type="ECO:0000256" key="4">
    <source>
        <dbReference type="ARBA" id="ARBA00022737"/>
    </source>
</evidence>
<accession>G4TFI7</accession>
<proteinExistence type="inferred from homology"/>
<evidence type="ECO:0000259" key="7">
    <source>
        <dbReference type="Pfam" id="PF08640"/>
    </source>
</evidence>
<dbReference type="Pfam" id="PF08640">
    <property type="entry name" value="U3_assoc_6"/>
    <property type="match status" value="1"/>
</dbReference>
<dbReference type="SMART" id="SM00386">
    <property type="entry name" value="HAT"/>
    <property type="match status" value="2"/>
</dbReference>
<feature type="region of interest" description="Disordered" evidence="6">
    <location>
        <begin position="628"/>
        <end position="654"/>
    </location>
</feature>
<dbReference type="InParanoid" id="G4TFI7"/>
<dbReference type="OrthoDB" id="28112at2759"/>
<comment type="subcellular location">
    <subcellularLocation>
        <location evidence="1">Nucleus</location>
        <location evidence="1">Nucleolus</location>
    </subcellularLocation>
</comment>
<evidence type="ECO:0000256" key="3">
    <source>
        <dbReference type="ARBA" id="ARBA00022552"/>
    </source>
</evidence>
<keyword evidence="3" id="KW-0698">rRNA processing</keyword>
<dbReference type="InterPro" id="IPR003107">
    <property type="entry name" value="HAT"/>
</dbReference>
<dbReference type="InterPro" id="IPR011990">
    <property type="entry name" value="TPR-like_helical_dom_sf"/>
</dbReference>
<sequence length="654" mass="74250">MERVQYSLESALPELKDLQENGIFSPEEIREIIKRRTHYETQLIRRQPRKKDFLEYVEYEMALERLRKKRVQRLKTPLPHSISSHSLVQRQFSILERATRKFKGDLRLWVQYIEIAKREKAGNLVGRIVAKALKLHPTSAALYVLAAQYEVDRGLPSAARNIFHRGIRLNDSNVELWCEYVKMELGWCEGLRRRWETLGIDPALANLSAAENAEIEGSAKQSTEAARKEVLQGAIVKQVLRDALKAISTLKLFNSLAETLKTYPTKLAASLVPFLYDLLQDIPAFSDAGRGDVITAYALRHLCKANLRDKDLVDALRLSNEEIQAALATELQSGNTKTVHELEVAYSVFVWTQWTNLLDPHLRLYLSSSLHNMCTKALKRTVTDSGGVALFTTHLRILLDPTHPPPAPDPERILKMARKYSITSTSAEIWRARLEAEEKCQTDTLNKSNEIKRVALAARRACKGANLEQVWCWGWDNLDLSEQEDILKQALSQSETLSLREHILMQTLSSLYLTQPQNKSEVILRLLRTYSPGTAVYEHAFELEKSEPSSSTTLLRSIFHLWRDAHNESGSTESTREDATLAFASYLLHNGSVKEANSIISNLVAASGARREGIERRWKQVIDGPRIDQVEREDGAEDAMETDEDSESELLVVS</sequence>